<feature type="domain" description="Activator of Hsp90 ATPase homologue 1/2-like C-terminal" evidence="2">
    <location>
        <begin position="22"/>
        <end position="149"/>
    </location>
</feature>
<comment type="similarity">
    <text evidence="1">Belongs to the AHA1 family.</text>
</comment>
<accession>A0ABT8KQ62</accession>
<dbReference type="InterPro" id="IPR023393">
    <property type="entry name" value="START-like_dom_sf"/>
</dbReference>
<dbReference type="SUPFAM" id="SSF55961">
    <property type="entry name" value="Bet v1-like"/>
    <property type="match status" value="1"/>
</dbReference>
<name>A0ABT8KQ62_9BACT</name>
<dbReference type="Pfam" id="PF08327">
    <property type="entry name" value="AHSA1"/>
    <property type="match status" value="1"/>
</dbReference>
<comment type="caution">
    <text evidence="3">The sequence shown here is derived from an EMBL/GenBank/DDBJ whole genome shotgun (WGS) entry which is preliminary data.</text>
</comment>
<evidence type="ECO:0000313" key="3">
    <source>
        <dbReference type="EMBL" id="MDN5202543.1"/>
    </source>
</evidence>
<dbReference type="EMBL" id="JAUJEA010000004">
    <property type="protein sequence ID" value="MDN5202543.1"/>
    <property type="molecule type" value="Genomic_DNA"/>
</dbReference>
<protein>
    <submittedName>
        <fullName evidence="3">SRPBCC domain-containing protein</fullName>
    </submittedName>
</protein>
<dbReference type="Gene3D" id="3.30.530.20">
    <property type="match status" value="1"/>
</dbReference>
<evidence type="ECO:0000259" key="2">
    <source>
        <dbReference type="Pfam" id="PF08327"/>
    </source>
</evidence>
<organism evidence="3 4">
    <name type="scientific">Splendidivirga corallicola</name>
    <dbReference type="NCBI Taxonomy" id="3051826"/>
    <lineage>
        <taxon>Bacteria</taxon>
        <taxon>Pseudomonadati</taxon>
        <taxon>Bacteroidota</taxon>
        <taxon>Cytophagia</taxon>
        <taxon>Cytophagales</taxon>
        <taxon>Splendidivirgaceae</taxon>
        <taxon>Splendidivirga</taxon>
    </lineage>
</organism>
<proteinExistence type="inferred from homology"/>
<evidence type="ECO:0000256" key="1">
    <source>
        <dbReference type="ARBA" id="ARBA00006817"/>
    </source>
</evidence>
<reference evidence="3" key="1">
    <citation type="submission" date="2023-06" db="EMBL/GenBank/DDBJ databases">
        <title>Genomic of Parafulvivirga corallium.</title>
        <authorList>
            <person name="Wang G."/>
        </authorList>
    </citation>
    <scope>NUCLEOTIDE SEQUENCE</scope>
    <source>
        <strain evidence="3">BMA10</strain>
    </source>
</reference>
<gene>
    <name evidence="3" type="ORF">QQ008_14240</name>
</gene>
<keyword evidence="4" id="KW-1185">Reference proteome</keyword>
<dbReference type="Proteomes" id="UP001172082">
    <property type="component" value="Unassembled WGS sequence"/>
</dbReference>
<evidence type="ECO:0000313" key="4">
    <source>
        <dbReference type="Proteomes" id="UP001172082"/>
    </source>
</evidence>
<dbReference type="CDD" id="cd07814">
    <property type="entry name" value="SRPBCC_CalC_Aha1-like"/>
    <property type="match status" value="1"/>
</dbReference>
<dbReference type="RefSeq" id="WP_346752567.1">
    <property type="nucleotide sequence ID" value="NZ_JAUJEA010000004.1"/>
</dbReference>
<dbReference type="InterPro" id="IPR013538">
    <property type="entry name" value="ASHA1/2-like_C"/>
</dbReference>
<sequence length="151" mass="17791">METKITSMKKTEAPIIVEQLYNASPDEVWAAITERDQMIQWFFNNIPEFKAEVGFETQFMIEVEDRKFPHLWKVTEVIHGKKLTYQWRFGGYEGEGLSTFELFEQDGKTGVKLIYDVIEDFPDGIPEFVRESGEQGWRYFIQESLKNYLNG</sequence>